<evidence type="ECO:0000313" key="2">
    <source>
        <dbReference type="Proteomes" id="UP000789706"/>
    </source>
</evidence>
<dbReference type="OrthoDB" id="2410139at2759"/>
<keyword evidence="2" id="KW-1185">Reference proteome</keyword>
<name>A0A9N8ZG66_9GLOM</name>
<dbReference type="AlphaFoldDB" id="A0A9N8ZG66"/>
<comment type="caution">
    <text evidence="1">The sequence shown here is derived from an EMBL/GenBank/DDBJ whole genome shotgun (WGS) entry which is preliminary data.</text>
</comment>
<evidence type="ECO:0000313" key="1">
    <source>
        <dbReference type="EMBL" id="CAG8488535.1"/>
    </source>
</evidence>
<accession>A0A9N8ZG66</accession>
<reference evidence="1" key="1">
    <citation type="submission" date="2021-06" db="EMBL/GenBank/DDBJ databases">
        <authorList>
            <person name="Kallberg Y."/>
            <person name="Tangrot J."/>
            <person name="Rosling A."/>
        </authorList>
    </citation>
    <scope>NUCLEOTIDE SEQUENCE</scope>
    <source>
        <strain evidence="1">AZ414A</strain>
    </source>
</reference>
<organism evidence="1 2">
    <name type="scientific">Diversispora eburnea</name>
    <dbReference type="NCBI Taxonomy" id="1213867"/>
    <lineage>
        <taxon>Eukaryota</taxon>
        <taxon>Fungi</taxon>
        <taxon>Fungi incertae sedis</taxon>
        <taxon>Mucoromycota</taxon>
        <taxon>Glomeromycotina</taxon>
        <taxon>Glomeromycetes</taxon>
        <taxon>Diversisporales</taxon>
        <taxon>Diversisporaceae</taxon>
        <taxon>Diversispora</taxon>
    </lineage>
</organism>
<sequence>MNLAYVEILETNKALKDELNSEDSTIITQESEIQELKSQVNTYMTQRLPQLSTIEIRQNYNDIQRHLDDVRLCFQNQIQVPFS</sequence>
<dbReference type="Proteomes" id="UP000789706">
    <property type="component" value="Unassembled WGS sequence"/>
</dbReference>
<dbReference type="EMBL" id="CAJVPK010000284">
    <property type="protein sequence ID" value="CAG8488535.1"/>
    <property type="molecule type" value="Genomic_DNA"/>
</dbReference>
<gene>
    <name evidence="1" type="ORF">DEBURN_LOCUS4046</name>
</gene>
<protein>
    <submittedName>
        <fullName evidence="1">5167_t:CDS:1</fullName>
    </submittedName>
</protein>
<proteinExistence type="predicted"/>